<accession>A0A6J8AG25</accession>
<reference evidence="6 7" key="1">
    <citation type="submission" date="2020-06" db="EMBL/GenBank/DDBJ databases">
        <authorList>
            <person name="Li R."/>
            <person name="Bekaert M."/>
        </authorList>
    </citation>
    <scope>NUCLEOTIDE SEQUENCE [LARGE SCALE GENOMIC DNA]</scope>
    <source>
        <strain evidence="7">wild</strain>
    </source>
</reference>
<dbReference type="SUPFAM" id="SSF57903">
    <property type="entry name" value="FYVE/PHD zinc finger"/>
    <property type="match status" value="1"/>
</dbReference>
<evidence type="ECO:0000256" key="1">
    <source>
        <dbReference type="ARBA" id="ARBA00022723"/>
    </source>
</evidence>
<dbReference type="AlphaFoldDB" id="A0A6J8AG25"/>
<name>A0A6J8AG25_MYTCO</name>
<evidence type="ECO:0000256" key="3">
    <source>
        <dbReference type="ARBA" id="ARBA00022833"/>
    </source>
</evidence>
<gene>
    <name evidence="6" type="ORF">MCOR_7252</name>
</gene>
<dbReference type="EMBL" id="CACVKT020001358">
    <property type="protein sequence ID" value="CAC5367288.1"/>
    <property type="molecule type" value="Genomic_DNA"/>
</dbReference>
<organism evidence="6 7">
    <name type="scientific">Mytilus coruscus</name>
    <name type="common">Sea mussel</name>
    <dbReference type="NCBI Taxonomy" id="42192"/>
    <lineage>
        <taxon>Eukaryota</taxon>
        <taxon>Metazoa</taxon>
        <taxon>Spiralia</taxon>
        <taxon>Lophotrochozoa</taxon>
        <taxon>Mollusca</taxon>
        <taxon>Bivalvia</taxon>
        <taxon>Autobranchia</taxon>
        <taxon>Pteriomorphia</taxon>
        <taxon>Mytilida</taxon>
        <taxon>Mytiloidea</taxon>
        <taxon>Mytilidae</taxon>
        <taxon>Mytilinae</taxon>
        <taxon>Mytilus</taxon>
    </lineage>
</organism>
<evidence type="ECO:0000256" key="4">
    <source>
        <dbReference type="SAM" id="MobiDB-lite"/>
    </source>
</evidence>
<protein>
    <recommendedName>
        <fullName evidence="5">Zinc finger PHD-type domain-containing protein</fullName>
    </recommendedName>
</protein>
<keyword evidence="2" id="KW-0863">Zinc-finger</keyword>
<dbReference type="InterPro" id="IPR013083">
    <property type="entry name" value="Znf_RING/FYVE/PHD"/>
</dbReference>
<dbReference type="SUPFAM" id="SSF52266">
    <property type="entry name" value="SGNH hydrolase"/>
    <property type="match status" value="1"/>
</dbReference>
<evidence type="ECO:0000313" key="7">
    <source>
        <dbReference type="Proteomes" id="UP000507470"/>
    </source>
</evidence>
<dbReference type="Gene3D" id="3.30.40.10">
    <property type="entry name" value="Zinc/RING finger domain, C3HC4 (zinc finger)"/>
    <property type="match status" value="1"/>
</dbReference>
<keyword evidence="1" id="KW-0479">Metal-binding</keyword>
<evidence type="ECO:0000259" key="5">
    <source>
        <dbReference type="SMART" id="SM00249"/>
    </source>
</evidence>
<proteinExistence type="predicted"/>
<dbReference type="OrthoDB" id="6170255at2759"/>
<feature type="domain" description="Zinc finger PHD-type" evidence="5">
    <location>
        <begin position="119"/>
        <end position="170"/>
    </location>
</feature>
<dbReference type="InterPro" id="IPR011011">
    <property type="entry name" value="Znf_FYVE_PHD"/>
</dbReference>
<keyword evidence="7" id="KW-1185">Reference proteome</keyword>
<feature type="compositionally biased region" description="Polar residues" evidence="4">
    <location>
        <begin position="372"/>
        <end position="382"/>
    </location>
</feature>
<dbReference type="GO" id="GO:0008270">
    <property type="term" value="F:zinc ion binding"/>
    <property type="evidence" value="ECO:0007669"/>
    <property type="project" value="UniProtKB-KW"/>
</dbReference>
<feature type="compositionally biased region" description="Polar residues" evidence="4">
    <location>
        <begin position="413"/>
        <end position="423"/>
    </location>
</feature>
<dbReference type="Gene3D" id="3.40.50.1110">
    <property type="entry name" value="SGNH hydrolase"/>
    <property type="match status" value="1"/>
</dbReference>
<dbReference type="InterPro" id="IPR001965">
    <property type="entry name" value="Znf_PHD"/>
</dbReference>
<dbReference type="InterPro" id="IPR036514">
    <property type="entry name" value="SGNH_hydro_sf"/>
</dbReference>
<evidence type="ECO:0000256" key="2">
    <source>
        <dbReference type="ARBA" id="ARBA00022771"/>
    </source>
</evidence>
<dbReference type="SMART" id="SM00249">
    <property type="entry name" value="PHD"/>
    <property type="match status" value="1"/>
</dbReference>
<dbReference type="Proteomes" id="UP000507470">
    <property type="component" value="Unassembled WGS sequence"/>
</dbReference>
<feature type="region of interest" description="Disordered" evidence="4">
    <location>
        <begin position="372"/>
        <end position="430"/>
    </location>
</feature>
<evidence type="ECO:0000313" key="6">
    <source>
        <dbReference type="EMBL" id="CAC5367288.1"/>
    </source>
</evidence>
<sequence length="666" mass="76749">MHRIPGKHGYPRPDIVKFLRMENKIAILKKRKDLQKSIEIKIGDDITQKNQGLINRMHLHESITSDCIKKPTPQDQVEKDNLTDHADSIIHTQDILQSEDTVPKELKSQSESFEINKIACTQLCNDIQNAFMIQCCKCQLWTHYKCTRLPVYQIYLLTSTSRRYNCETCTTVPPSFLEKCKGSFVQIQGQGDDKVKTRHSDTTENDRTLEILDRIENSVVNAITKTHEKNQDDIIIQLKLDLQNERDHKEHISEISKKFEEIKGTISTASSEIKSETKSIMKEGYDKVSTKTLNQIRDFTEKLNKNVNENISKTLQNKIDPIAETLQKINENPITATKALEVAGTKLSDNTRTNREITKTLENIAKTLNSDKQYPCANSANNPGKRKSTHSEESIPNIAVSNRYSPIADVDESGQTGNSQSQHESSHVPETKKALILGNSHVRYIRLDNFLQGCTVHKYTSYSMSEMEEKLHELDTDYDCIFFHVYTNDIRAETPDVFIQKLELFCQKLKDHCSFAKLIISLPFLSVNDLDLNQKIFQSNILTQYKFLKSSEVIICENSGFSSRDQAIRRFFISDGLHLSKQGTSLFVTNMKFWLRKALNIKNEKSKHAYRNLNVQNHYDSSQNHYVGSRSNGRYMYDTHDRYNRELTNARHTGNQYSSYMYNGPW</sequence>
<keyword evidence="3" id="KW-0862">Zinc</keyword>